<gene>
    <name evidence="1" type="ORF">D0809_24605</name>
</gene>
<dbReference type="EMBL" id="QWDN01000070">
    <property type="protein sequence ID" value="TEB41615.1"/>
    <property type="molecule type" value="Genomic_DNA"/>
</dbReference>
<name>A0A4Y7U5B2_9FLAO</name>
<feature type="non-terminal residue" evidence="1">
    <location>
        <position position="1"/>
    </location>
</feature>
<dbReference type="RefSeq" id="WP_134092264.1">
    <property type="nucleotide sequence ID" value="NZ_QWDN01000070.1"/>
</dbReference>
<proteinExistence type="predicted"/>
<accession>A0A4Y7U5B2</accession>
<organism evidence="1 2">
    <name type="scientific">Flavobacterium circumlabens</name>
    <dbReference type="NCBI Taxonomy" id="2133765"/>
    <lineage>
        <taxon>Bacteria</taxon>
        <taxon>Pseudomonadati</taxon>
        <taxon>Bacteroidota</taxon>
        <taxon>Flavobacteriia</taxon>
        <taxon>Flavobacteriales</taxon>
        <taxon>Flavobacteriaceae</taxon>
        <taxon>Flavobacterium</taxon>
    </lineage>
</organism>
<comment type="caution">
    <text evidence="1">The sequence shown here is derived from an EMBL/GenBank/DDBJ whole genome shotgun (WGS) entry which is preliminary data.</text>
</comment>
<sequence>NDESKSYNFWILWNYLSHKILTTKTFIFDKTLLLDHRILSLSQKEWAPLESKKDFFETVILEGGDLNSSGRLIAGIGYKELMPDGIIWLAERIKNEWPDNEDWNFYIEKIVIKTYYDGIRRKEVTLSATLRNAFISLLDKLIDESASSTAYIIRDDFISSKGLIE</sequence>
<reference evidence="1 2" key="1">
    <citation type="journal article" date="2018" name="Syst. Appl. Microbiol.">
        <title>Flavobacterium circumlabens sp. nov. and Flavobacterium cupreum sp. nov., two psychrotrophic species isolated from Antarctic environmental samples.</title>
        <authorList>
            <person name="Kralova S."/>
            <person name="Busse H.J."/>
            <person name="Svec P."/>
            <person name="Maslanova I."/>
            <person name="Stankova E."/>
            <person name="Bartak M."/>
            <person name="Sedlacek I."/>
        </authorList>
    </citation>
    <scope>NUCLEOTIDE SEQUENCE [LARGE SCALE GENOMIC DNA]</scope>
    <source>
        <strain evidence="1 2">CCM 8828</strain>
    </source>
</reference>
<protein>
    <submittedName>
        <fullName evidence="1">Uncharacterized protein</fullName>
    </submittedName>
</protein>
<evidence type="ECO:0000313" key="1">
    <source>
        <dbReference type="EMBL" id="TEB41615.1"/>
    </source>
</evidence>
<evidence type="ECO:0000313" key="2">
    <source>
        <dbReference type="Proteomes" id="UP000298340"/>
    </source>
</evidence>
<dbReference type="AlphaFoldDB" id="A0A4Y7U5B2"/>
<dbReference type="Proteomes" id="UP000298340">
    <property type="component" value="Unassembled WGS sequence"/>
</dbReference>